<evidence type="ECO:0000256" key="9">
    <source>
        <dbReference type="ARBA" id="ARBA00022801"/>
    </source>
</evidence>
<dbReference type="InterPro" id="IPR000819">
    <property type="entry name" value="Peptidase_M17_C"/>
</dbReference>
<gene>
    <name evidence="22" type="primary">8030462</name>
    <name evidence="21" type="ORF">IscW_ISCW019719</name>
</gene>
<dbReference type="GO" id="GO:0005737">
    <property type="term" value="C:cytoplasm"/>
    <property type="evidence" value="ECO:0000318"/>
    <property type="project" value="GO_Central"/>
</dbReference>
<dbReference type="EMBL" id="ABJB010767739">
    <property type="status" value="NOT_ANNOTATED_CDS"/>
    <property type="molecule type" value="Genomic_DNA"/>
</dbReference>
<evidence type="ECO:0000256" key="7">
    <source>
        <dbReference type="ARBA" id="ARBA00022438"/>
    </source>
</evidence>
<comment type="similarity">
    <text evidence="3">Belongs to the peptidase M17 family.</text>
</comment>
<comment type="catalytic activity">
    <reaction evidence="2">
        <text>Release of N-terminal proline from a peptide.</text>
        <dbReference type="EC" id="3.4.11.5"/>
    </reaction>
</comment>
<keyword evidence="7 21" id="KW-0031">Aminopeptidase</keyword>
<dbReference type="HOGENOM" id="CLU_013734_1_2_1"/>
<proteinExistence type="evidence at protein level"/>
<evidence type="ECO:0000256" key="13">
    <source>
        <dbReference type="ARBA" id="ARBA00030930"/>
    </source>
</evidence>
<keyword evidence="24" id="KW-1267">Proteomics identification</keyword>
<dbReference type="GO" id="GO:0006508">
    <property type="term" value="P:proteolysis"/>
    <property type="evidence" value="ECO:0000318"/>
    <property type="project" value="GO_Central"/>
</dbReference>
<dbReference type="OrthoDB" id="412814at2759"/>
<reference evidence="21 23" key="1">
    <citation type="submission" date="2008-03" db="EMBL/GenBank/DDBJ databases">
        <title>Annotation of Ixodes scapularis.</title>
        <authorList>
            <consortium name="Ixodes scapularis Genome Project Consortium"/>
            <person name="Caler E."/>
            <person name="Hannick L.I."/>
            <person name="Bidwell S."/>
            <person name="Joardar V."/>
            <person name="Thiagarajan M."/>
            <person name="Amedeo P."/>
            <person name="Galinsky K.J."/>
            <person name="Schobel S."/>
            <person name="Inman J."/>
            <person name="Hostetler J."/>
            <person name="Miller J."/>
            <person name="Hammond M."/>
            <person name="Megy K."/>
            <person name="Lawson D."/>
            <person name="Kodira C."/>
            <person name="Sutton G."/>
            <person name="Meyer J."/>
            <person name="Hill C.A."/>
            <person name="Birren B."/>
            <person name="Nene V."/>
            <person name="Collins F."/>
            <person name="Alarcon-Chaidez F."/>
            <person name="Wikel S."/>
            <person name="Strausberg R."/>
        </authorList>
    </citation>
    <scope>NUCLEOTIDE SEQUENCE [LARGE SCALE GENOMIC DNA]</scope>
    <source>
        <strain evidence="23">Wikel</strain>
        <strain evidence="21">Wikel colony</strain>
    </source>
</reference>
<evidence type="ECO:0000256" key="14">
    <source>
        <dbReference type="ARBA" id="ARBA00030997"/>
    </source>
</evidence>
<evidence type="ECO:0000256" key="15">
    <source>
        <dbReference type="ARBA" id="ARBA00031564"/>
    </source>
</evidence>
<evidence type="ECO:0000256" key="1">
    <source>
        <dbReference type="ARBA" id="ARBA00000135"/>
    </source>
</evidence>
<dbReference type="EMBL" id="ABJB011125839">
    <property type="status" value="NOT_ANNOTATED_CDS"/>
    <property type="molecule type" value="Genomic_DNA"/>
</dbReference>
<dbReference type="AlphaFoldDB" id="B7PRX1"/>
<name>B7PRX1_IXOSC</name>
<dbReference type="Gene3D" id="3.40.220.10">
    <property type="entry name" value="Leucine Aminopeptidase, subunit E, domain 1"/>
    <property type="match status" value="1"/>
</dbReference>
<evidence type="ECO:0000256" key="6">
    <source>
        <dbReference type="ARBA" id="ARBA00014190"/>
    </source>
</evidence>
<dbReference type="Proteomes" id="UP000001555">
    <property type="component" value="Unassembled WGS sequence"/>
</dbReference>
<sequence length="499" mass="53436">NRPYVPTVSQKQGLLLGVYQEKEKDAHFVLTPAAEQFAGTVGAKFTDMLNLTKGSFRKGETRVFYGLNEKYPFTSVVHLGPRKPEGAKLHDLDEVAESVRGAVAAGVRSLRSVGATSIEVDPCANPEAAAEGSNLALFVYQDLKKKESRMPPVSLSLFGGHDTDRWQRGLTTSEAQNFARWLMETPANHMTPTRFAGAAAETLEKKGVKVIPRDKKWIEEQKMGSFLSVTRGSDEAPVFLELHYEGAKDEQQPLALVGKGVTFDSGGISLKPSVNMDSMRGDMGGGACVVGAFSAIASLGVPTNIVGLIPLCENMPSGKATKPGDVVTAMNGTTIQVDNTDAEGRLILADALCYSANFNPKAVVDIATLTGSMMVALGAGAAGAFCSSDALWTLLHEAGMTSGDRLWRMPLLEVYRKDIMKTALADLNNIGKPVPAASACTPAAFLKEFVKAEHWAHLDIAGVMQNTDEVPYLGVGMTGRPVRTLVEFAERLSKLQSLS</sequence>
<protein>
    <recommendedName>
        <fullName evidence="6">Cytosol aminopeptidase</fullName>
        <ecNumber evidence="4">3.4.11.1</ecNumber>
        <ecNumber evidence="5">3.4.11.5</ecNumber>
        <ecNumber evidence="11">3.4.13.23</ecNumber>
    </recommendedName>
    <alternativeName>
        <fullName evidence="14">Cysteinylglycine-S-conjugate dipeptidase</fullName>
    </alternativeName>
    <alternativeName>
        <fullName evidence="15">Leucine aminopeptidase 3</fullName>
    </alternativeName>
    <alternativeName>
        <fullName evidence="16">Leucyl aminopeptidase</fullName>
    </alternativeName>
    <alternativeName>
        <fullName evidence="13">Proline aminopeptidase</fullName>
    </alternativeName>
    <alternativeName>
        <fullName evidence="12">Prolyl aminopeptidase</fullName>
    </alternativeName>
</protein>
<dbReference type="EMBL" id="ABJB010591775">
    <property type="status" value="NOT_ANNOTATED_CDS"/>
    <property type="molecule type" value="Genomic_DNA"/>
</dbReference>
<dbReference type="Gene3D" id="3.40.630.10">
    <property type="entry name" value="Zn peptidases"/>
    <property type="match status" value="1"/>
</dbReference>
<feature type="domain" description="Cytosol aminopeptidase" evidence="20">
    <location>
        <begin position="339"/>
        <end position="346"/>
    </location>
</feature>
<dbReference type="InterPro" id="IPR008283">
    <property type="entry name" value="Peptidase_M17_N"/>
</dbReference>
<dbReference type="EC" id="3.4.11.5" evidence="5"/>
<evidence type="ECO:0000259" key="20">
    <source>
        <dbReference type="PROSITE" id="PS00631"/>
    </source>
</evidence>
<dbReference type="SUPFAM" id="SSF52949">
    <property type="entry name" value="Macro domain-like"/>
    <property type="match status" value="1"/>
</dbReference>
<evidence type="ECO:0000256" key="17">
    <source>
        <dbReference type="ARBA" id="ARBA00045966"/>
    </source>
</evidence>
<evidence type="ECO:0000313" key="21">
    <source>
        <dbReference type="EMBL" id="EEC09343.1"/>
    </source>
</evidence>
<dbReference type="FunCoup" id="B7PRX1">
    <property type="interactions" value="257"/>
</dbReference>
<dbReference type="MEROPS" id="M17.001"/>
<evidence type="ECO:0000313" key="22">
    <source>
        <dbReference type="EnsemblMetazoa" id="ISCW019719-PA"/>
    </source>
</evidence>
<evidence type="ECO:0000256" key="10">
    <source>
        <dbReference type="ARBA" id="ARBA00023511"/>
    </source>
</evidence>
<dbReference type="EC" id="3.4.13.23" evidence="11"/>
<dbReference type="EC" id="3.4.11.1" evidence="4"/>
<accession>B7PRX1</accession>
<evidence type="ECO:0000256" key="12">
    <source>
        <dbReference type="ARBA" id="ARBA00029605"/>
    </source>
</evidence>
<dbReference type="Pfam" id="PF02789">
    <property type="entry name" value="Peptidase_M17_N"/>
    <property type="match status" value="1"/>
</dbReference>
<evidence type="ECO:0007829" key="24">
    <source>
        <dbReference type="PeptideAtlas" id="B7PRX1"/>
    </source>
</evidence>
<dbReference type="GO" id="GO:0030145">
    <property type="term" value="F:manganese ion binding"/>
    <property type="evidence" value="ECO:0007669"/>
    <property type="project" value="InterPro"/>
</dbReference>
<dbReference type="InterPro" id="IPR023042">
    <property type="entry name" value="Peptidase_M17_leu_NH2_pept"/>
</dbReference>
<dbReference type="InterPro" id="IPR043472">
    <property type="entry name" value="Macro_dom-like"/>
</dbReference>
<dbReference type="GO" id="GO:0070006">
    <property type="term" value="F:metalloaminopeptidase activity"/>
    <property type="evidence" value="ECO:0007669"/>
    <property type="project" value="InterPro"/>
</dbReference>
<comment type="catalytic activity">
    <reaction evidence="18">
        <text>S-benzyl-L-cysteinylglycine + H2O = S-benzyl-L-cysteine + glycine</text>
        <dbReference type="Rhea" id="RHEA:62568"/>
        <dbReference type="ChEBI" id="CHEBI:15377"/>
        <dbReference type="ChEBI" id="CHEBI:57305"/>
        <dbReference type="ChEBI" id="CHEBI:145802"/>
        <dbReference type="ChEBI" id="CHEBI:145803"/>
    </reaction>
    <physiologicalReaction direction="left-to-right" evidence="18">
        <dbReference type="Rhea" id="RHEA:62569"/>
    </physiologicalReaction>
</comment>
<comment type="catalytic activity">
    <reaction evidence="10">
        <text>an S-substituted L-cysteinylglycine + H2O = an S-substituted L-cysteine + glycine</text>
        <dbReference type="Rhea" id="RHEA:60444"/>
        <dbReference type="ChEBI" id="CHEBI:15377"/>
        <dbReference type="ChEBI" id="CHEBI:57305"/>
        <dbReference type="ChEBI" id="CHEBI:58717"/>
        <dbReference type="ChEBI" id="CHEBI:143103"/>
        <dbReference type="EC" id="3.4.13.23"/>
    </reaction>
    <physiologicalReaction direction="left-to-right" evidence="10">
        <dbReference type="Rhea" id="RHEA:60445"/>
    </physiologicalReaction>
</comment>
<evidence type="ECO:0000256" key="8">
    <source>
        <dbReference type="ARBA" id="ARBA00022670"/>
    </source>
</evidence>
<dbReference type="VEuPathDB" id="VectorBase:ISCP_002915"/>
<dbReference type="KEGG" id="isc:8030462"/>
<evidence type="ECO:0000256" key="19">
    <source>
        <dbReference type="ARBA" id="ARBA00049107"/>
    </source>
</evidence>
<dbReference type="PRINTS" id="PR00481">
    <property type="entry name" value="LAMNOPPTDASE"/>
</dbReference>
<dbReference type="CDD" id="cd00433">
    <property type="entry name" value="Peptidase_M17"/>
    <property type="match status" value="1"/>
</dbReference>
<evidence type="ECO:0000256" key="5">
    <source>
        <dbReference type="ARBA" id="ARBA00012568"/>
    </source>
</evidence>
<evidence type="ECO:0000256" key="16">
    <source>
        <dbReference type="ARBA" id="ARBA00033172"/>
    </source>
</evidence>
<dbReference type="InterPro" id="IPR011356">
    <property type="entry name" value="Leucine_aapep/pepB"/>
</dbReference>
<keyword evidence="8" id="KW-0645">Protease</keyword>
<dbReference type="VEuPathDB" id="VectorBase:ISCI019719"/>
<comment type="function">
    <text evidence="17">Cytosolic metallopeptidase that catalyzes the removal of unsubstituted N-terminal hydrophobic amino acids from various peptides. The presence of Zn(2+) ions is essential for the peptidase activity, and the association with other cofactors can modulate the substrate spectificity of the enzyme. For instance, in the presence of Mn(2+), it displays a specific Cys-Gly hydrolyzing activity of Cys-Gly-S-conjugates. Involved in the metabolism of glutathione and in the degradation of glutathione S-conjugates, which may play a role in the control of the cell redox status.</text>
</comment>
<dbReference type="PaxDb" id="6945-B7PRX1"/>
<feature type="non-terminal residue" evidence="21">
    <location>
        <position position="1"/>
    </location>
</feature>
<evidence type="ECO:0000256" key="2">
    <source>
        <dbReference type="ARBA" id="ARBA00001585"/>
    </source>
</evidence>
<dbReference type="SUPFAM" id="SSF53187">
    <property type="entry name" value="Zn-dependent exopeptidases"/>
    <property type="match status" value="1"/>
</dbReference>
<dbReference type="EMBL" id="DS775398">
    <property type="protein sequence ID" value="EEC09343.1"/>
    <property type="molecule type" value="Genomic_DNA"/>
</dbReference>
<keyword evidence="9 21" id="KW-0378">Hydrolase</keyword>
<keyword evidence="23" id="KW-1185">Reference proteome</keyword>
<reference evidence="22" key="2">
    <citation type="submission" date="2020-05" db="UniProtKB">
        <authorList>
            <consortium name="EnsemblMetazoa"/>
        </authorList>
    </citation>
    <scope>IDENTIFICATION</scope>
    <source>
        <strain evidence="22">wikel</strain>
    </source>
</reference>
<evidence type="ECO:0000313" key="23">
    <source>
        <dbReference type="Proteomes" id="UP000001555"/>
    </source>
</evidence>
<evidence type="ECO:0000256" key="3">
    <source>
        <dbReference type="ARBA" id="ARBA00009528"/>
    </source>
</evidence>
<dbReference type="EMBL" id="ABJB010997498">
    <property type="status" value="NOT_ANNOTATED_CDS"/>
    <property type="molecule type" value="Genomic_DNA"/>
</dbReference>
<dbReference type="PROSITE" id="PS00631">
    <property type="entry name" value="CYTOSOL_AP"/>
    <property type="match status" value="1"/>
</dbReference>
<dbReference type="VEuPathDB" id="VectorBase:ISCW019719"/>
<dbReference type="GO" id="GO:0008233">
    <property type="term" value="F:peptidase activity"/>
    <property type="evidence" value="ECO:0000318"/>
    <property type="project" value="GO_Central"/>
</dbReference>
<dbReference type="EnsemblMetazoa" id="ISCW019719-RA">
    <property type="protein sequence ID" value="ISCW019719-PA"/>
    <property type="gene ID" value="ISCW019719"/>
</dbReference>
<evidence type="ECO:0000256" key="18">
    <source>
        <dbReference type="ARBA" id="ARBA00047881"/>
    </source>
</evidence>
<dbReference type="Pfam" id="PF00883">
    <property type="entry name" value="Peptidase_M17"/>
    <property type="match status" value="1"/>
</dbReference>
<comment type="catalytic activity">
    <reaction evidence="1">
        <text>Release of an N-terminal amino acid, Xaa-|-Yaa-, in which Xaa is preferably Leu, but may be other amino acids including Pro although not Arg or Lys, and Yaa may be Pro. Amino acid amides and methyl esters are also readily hydrolyzed, but rates on arylamides are exceedingly low.</text>
        <dbReference type="EC" id="3.4.11.1"/>
    </reaction>
</comment>
<evidence type="ECO:0000256" key="11">
    <source>
        <dbReference type="ARBA" id="ARBA00023625"/>
    </source>
</evidence>
<organism>
    <name type="scientific">Ixodes scapularis</name>
    <name type="common">Black-legged tick</name>
    <name type="synonym">Deer tick</name>
    <dbReference type="NCBI Taxonomy" id="6945"/>
    <lineage>
        <taxon>Eukaryota</taxon>
        <taxon>Metazoa</taxon>
        <taxon>Ecdysozoa</taxon>
        <taxon>Arthropoda</taxon>
        <taxon>Chelicerata</taxon>
        <taxon>Arachnida</taxon>
        <taxon>Acari</taxon>
        <taxon>Parasitiformes</taxon>
        <taxon>Ixodida</taxon>
        <taxon>Ixodoidea</taxon>
        <taxon>Ixodidae</taxon>
        <taxon>Ixodinae</taxon>
        <taxon>Ixodes</taxon>
    </lineage>
</organism>
<evidence type="ECO:0000256" key="4">
    <source>
        <dbReference type="ARBA" id="ARBA00012565"/>
    </source>
</evidence>
<comment type="catalytic activity">
    <reaction evidence="19">
        <text>L-cysteinylglycine + H2O = L-cysteine + glycine</text>
        <dbReference type="Rhea" id="RHEA:28783"/>
        <dbReference type="ChEBI" id="CHEBI:15377"/>
        <dbReference type="ChEBI" id="CHEBI:35235"/>
        <dbReference type="ChEBI" id="CHEBI:57305"/>
        <dbReference type="ChEBI" id="CHEBI:61694"/>
    </reaction>
    <physiologicalReaction direction="left-to-right" evidence="19">
        <dbReference type="Rhea" id="RHEA:28784"/>
    </physiologicalReaction>
</comment>
<dbReference type="HAMAP" id="MF_00181">
    <property type="entry name" value="Cytosol_peptidase_M17"/>
    <property type="match status" value="1"/>
</dbReference>
<dbReference type="PANTHER" id="PTHR11963:SF23">
    <property type="entry name" value="CYTOSOL AMINOPEPTIDASE"/>
    <property type="match status" value="1"/>
</dbReference>
<dbReference type="PANTHER" id="PTHR11963">
    <property type="entry name" value="LEUCINE AMINOPEPTIDASE-RELATED"/>
    <property type="match status" value="1"/>
</dbReference>
<dbReference type="STRING" id="6945.B7PRX1"/>